<evidence type="ECO:0000313" key="2">
    <source>
        <dbReference type="EMBL" id="CAB4262595.1"/>
    </source>
</evidence>
<feature type="region of interest" description="Disordered" evidence="1">
    <location>
        <begin position="1"/>
        <end position="33"/>
    </location>
</feature>
<dbReference type="Proteomes" id="UP000507222">
    <property type="component" value="Unassembled WGS sequence"/>
</dbReference>
<name>A0A6J5TI05_PRUAR</name>
<accession>A0A6J5TI05</accession>
<dbReference type="EMBL" id="CAEKDK010000001">
    <property type="protein sequence ID" value="CAB4262595.1"/>
    <property type="molecule type" value="Genomic_DNA"/>
</dbReference>
<gene>
    <name evidence="2" type="ORF">CURHAP_LOCUS1898</name>
</gene>
<organism evidence="2 3">
    <name type="scientific">Prunus armeniaca</name>
    <name type="common">Apricot</name>
    <name type="synonym">Armeniaca vulgaris</name>
    <dbReference type="NCBI Taxonomy" id="36596"/>
    <lineage>
        <taxon>Eukaryota</taxon>
        <taxon>Viridiplantae</taxon>
        <taxon>Streptophyta</taxon>
        <taxon>Embryophyta</taxon>
        <taxon>Tracheophyta</taxon>
        <taxon>Spermatophyta</taxon>
        <taxon>Magnoliopsida</taxon>
        <taxon>eudicotyledons</taxon>
        <taxon>Gunneridae</taxon>
        <taxon>Pentapetalae</taxon>
        <taxon>rosids</taxon>
        <taxon>fabids</taxon>
        <taxon>Rosales</taxon>
        <taxon>Rosaceae</taxon>
        <taxon>Amygdaloideae</taxon>
        <taxon>Amygdaleae</taxon>
        <taxon>Prunus</taxon>
    </lineage>
</organism>
<evidence type="ECO:0000256" key="1">
    <source>
        <dbReference type="SAM" id="MobiDB-lite"/>
    </source>
</evidence>
<evidence type="ECO:0000313" key="3">
    <source>
        <dbReference type="Proteomes" id="UP000507222"/>
    </source>
</evidence>
<protein>
    <submittedName>
        <fullName evidence="2">Uncharacterized protein</fullName>
    </submittedName>
</protein>
<sequence length="86" mass="9196">MSKTPATPHPLPSSLDPNPLPTHPQPSTTHFSSTHNTINVSLLAKEMEGWFLVVGLGLSLLEIDDDGVMIYSSLVVVGMVDLGTEL</sequence>
<dbReference type="AlphaFoldDB" id="A0A6J5TI05"/>
<reference evidence="2 3" key="1">
    <citation type="submission" date="2020-05" db="EMBL/GenBank/DDBJ databases">
        <authorList>
            <person name="Campoy J."/>
            <person name="Schneeberger K."/>
            <person name="Spophaly S."/>
        </authorList>
    </citation>
    <scope>NUCLEOTIDE SEQUENCE [LARGE SCALE GENOMIC DNA]</scope>
    <source>
        <strain evidence="2">PruArmRojPasFocal</strain>
    </source>
</reference>
<proteinExistence type="predicted"/>